<dbReference type="PANTHER" id="PTHR11709:SF394">
    <property type="entry name" value="FI03373P-RELATED"/>
    <property type="match status" value="1"/>
</dbReference>
<gene>
    <name evidence="9" type="primary">LOC107221746</name>
</gene>
<keyword evidence="3" id="KW-0560">Oxidoreductase</keyword>
<dbReference type="InterPro" id="IPR001117">
    <property type="entry name" value="Cu-oxidase_2nd"/>
</dbReference>
<dbReference type="PROSITE" id="PS00079">
    <property type="entry name" value="MULTICOPPER_OXIDASE1"/>
    <property type="match status" value="1"/>
</dbReference>
<sequence>MKFHYRESSAMEERRNSRMHKGYRLYPVRTLFERCTIWLEFFIHSIAQGPVIEIPSQVTMDNLYCWLYGMGVQNLNSTDCNRTCKANGTSRVCVYTFVLEHYHAMGSACGNCSRGVLEDCMHPQCITGDGTERGLMSINRMGIGPSIQVCLGDLVAVNVKNQMGGTESTIHWHGILQEGTQWMDGVPKITQCGIPESSSFRYVFFVNESGTYFYHSHTGFQKTNGHNGALIVRRPISDEPARKLYSEDKSGHVMVLTDYMHEYAELFFPGLLTRNPGIAPATFLINGLGRWRDPATNRTTQTPLATFHVQAGISYRMRIINAASMICPMQLQIENHTMTVIATDGSDVQPKTVDALVSQSGERFDIVLNASQTSGAYWIYVRGLFVCNEVDRVDQVGVLSYGTADNATGIYPETPEPTQDNPLPFEIRLNYPNASCEASTTEICVSELEGYEDSSPSDILGETNITRMNVTFGYWEWTVETLHGTINHPTTEFNPFQLRPPVILETGIMNGISNEFPDTVMMLNRSSNASFCNEQNKPSKCANGSFCICTHVIELPYKANVELVLSDINALSFPPLSHPFHLHGYKFYVMEIARSNESLTMTGSQSPNKIPPLKDTVLIPQNGSTRIRFYTGNPGDWLFHCHFEWHMSIGMSVVFRVHGSVPPPPENFPRCESFDPIAPCNRNCSSN</sequence>
<evidence type="ECO:0000313" key="9">
    <source>
        <dbReference type="RefSeq" id="XP_046592696.1"/>
    </source>
</evidence>
<keyword evidence="4" id="KW-0186">Copper</keyword>
<evidence type="ECO:0000259" key="5">
    <source>
        <dbReference type="Pfam" id="PF00394"/>
    </source>
</evidence>
<evidence type="ECO:0000313" key="8">
    <source>
        <dbReference type="Proteomes" id="UP000829291"/>
    </source>
</evidence>
<evidence type="ECO:0000259" key="7">
    <source>
        <dbReference type="Pfam" id="PF07732"/>
    </source>
</evidence>
<dbReference type="Gene3D" id="2.60.40.420">
    <property type="entry name" value="Cupredoxins - blue copper proteins"/>
    <property type="match status" value="3"/>
</dbReference>
<feature type="domain" description="Plastocyanin-like" evidence="7">
    <location>
        <begin position="127"/>
        <end position="235"/>
    </location>
</feature>
<comment type="similarity">
    <text evidence="1">Belongs to the multicopper oxidase family.</text>
</comment>
<evidence type="ECO:0000256" key="1">
    <source>
        <dbReference type="ARBA" id="ARBA00010609"/>
    </source>
</evidence>
<dbReference type="InterPro" id="IPR045087">
    <property type="entry name" value="Cu-oxidase_fam"/>
</dbReference>
<feature type="domain" description="Plastocyanin-like" evidence="6">
    <location>
        <begin position="529"/>
        <end position="657"/>
    </location>
</feature>
<dbReference type="InterPro" id="IPR008972">
    <property type="entry name" value="Cupredoxin"/>
</dbReference>
<reference evidence="9" key="1">
    <citation type="submission" date="2025-08" db="UniProtKB">
        <authorList>
            <consortium name="RefSeq"/>
        </authorList>
    </citation>
    <scope>IDENTIFICATION</scope>
    <source>
        <tissue evidence="9">Thorax and Abdomen</tissue>
    </source>
</reference>
<dbReference type="GeneID" id="107221746"/>
<dbReference type="CDD" id="cd13884">
    <property type="entry name" value="CuRO_2_tcLCC_insect_like"/>
    <property type="match status" value="1"/>
</dbReference>
<dbReference type="CDD" id="cd13858">
    <property type="entry name" value="CuRO_1_tcLCC2_insect_like"/>
    <property type="match status" value="1"/>
</dbReference>
<dbReference type="Pfam" id="PF00394">
    <property type="entry name" value="Cu-oxidase"/>
    <property type="match status" value="1"/>
</dbReference>
<keyword evidence="8" id="KW-1185">Reference proteome</keyword>
<protein>
    <submittedName>
        <fullName evidence="9">Laccase-2 isoform X1</fullName>
    </submittedName>
</protein>
<evidence type="ECO:0000256" key="4">
    <source>
        <dbReference type="ARBA" id="ARBA00023008"/>
    </source>
</evidence>
<dbReference type="InterPro" id="IPR033138">
    <property type="entry name" value="Cu_oxidase_CS"/>
</dbReference>
<dbReference type="Proteomes" id="UP000829291">
    <property type="component" value="Chromosome 1"/>
</dbReference>
<dbReference type="PANTHER" id="PTHR11709">
    <property type="entry name" value="MULTI-COPPER OXIDASE"/>
    <property type="match status" value="1"/>
</dbReference>
<dbReference type="PROSITE" id="PS00080">
    <property type="entry name" value="MULTICOPPER_OXIDASE2"/>
    <property type="match status" value="1"/>
</dbReference>
<dbReference type="InterPro" id="IPR011707">
    <property type="entry name" value="Cu-oxidase-like_N"/>
</dbReference>
<dbReference type="InterPro" id="IPR011706">
    <property type="entry name" value="Cu-oxidase_C"/>
</dbReference>
<evidence type="ECO:0000256" key="2">
    <source>
        <dbReference type="ARBA" id="ARBA00022723"/>
    </source>
</evidence>
<dbReference type="InterPro" id="IPR002355">
    <property type="entry name" value="Cu_oxidase_Cu_BS"/>
</dbReference>
<dbReference type="Pfam" id="PF07731">
    <property type="entry name" value="Cu-oxidase_2"/>
    <property type="match status" value="1"/>
</dbReference>
<organism evidence="8 9">
    <name type="scientific">Neodiprion lecontei</name>
    <name type="common">Redheaded pine sawfly</name>
    <dbReference type="NCBI Taxonomy" id="441921"/>
    <lineage>
        <taxon>Eukaryota</taxon>
        <taxon>Metazoa</taxon>
        <taxon>Ecdysozoa</taxon>
        <taxon>Arthropoda</taxon>
        <taxon>Hexapoda</taxon>
        <taxon>Insecta</taxon>
        <taxon>Pterygota</taxon>
        <taxon>Neoptera</taxon>
        <taxon>Endopterygota</taxon>
        <taxon>Hymenoptera</taxon>
        <taxon>Tenthredinoidea</taxon>
        <taxon>Diprionidae</taxon>
        <taxon>Diprioninae</taxon>
        <taxon>Neodiprion</taxon>
    </lineage>
</organism>
<accession>A0ABM3FXF6</accession>
<evidence type="ECO:0000256" key="3">
    <source>
        <dbReference type="ARBA" id="ARBA00023002"/>
    </source>
</evidence>
<dbReference type="Pfam" id="PF07732">
    <property type="entry name" value="Cu-oxidase_3"/>
    <property type="match status" value="1"/>
</dbReference>
<name>A0ABM3FXF6_NEOLC</name>
<keyword evidence="2" id="KW-0479">Metal-binding</keyword>
<dbReference type="RefSeq" id="XP_046592696.1">
    <property type="nucleotide sequence ID" value="XM_046736740.1"/>
</dbReference>
<dbReference type="SUPFAM" id="SSF49503">
    <property type="entry name" value="Cupredoxins"/>
    <property type="match status" value="3"/>
</dbReference>
<proteinExistence type="inferred from homology"/>
<evidence type="ECO:0000259" key="6">
    <source>
        <dbReference type="Pfam" id="PF07731"/>
    </source>
</evidence>
<feature type="domain" description="Plastocyanin-like" evidence="5">
    <location>
        <begin position="253"/>
        <end position="403"/>
    </location>
</feature>
<dbReference type="CDD" id="cd13905">
    <property type="entry name" value="CuRO_3_tcLLC2_insect_like"/>
    <property type="match status" value="1"/>
</dbReference>